<accession>A0A5B9FXI2</accession>
<sequence>MIRKLIMFFFYLFNVSVFSQNIQTVDEWEKKFLKNWDKEYSIAYVQSTSGDSWKFYNLAYSIDANNAMFQATGKTIYLDRALLYINNIQKSAIVSAKIKKSQFKDNYLGWPNHTAPSLGDDGKEYPLFESYCWRYITSLLYIIKKSPAIYSNKKYKSQFDSILAFTEKNIFDKWYSRGENNIYRSNVHMSSHWARISMDLYLITSKAKYKKVTDFFIDKFKNQIIVNPKNKNAISWKASWKEGKAQDVGHGNAVVSTVIDMYEKKTAFNNMDIDNLIITFDKVIWKSSYEFAERFDGSGNGSGWFTDGLIKLGRYSRALQRRLEKHDKGRSTQFYGNCALNSRILLAGKPVYPN</sequence>
<evidence type="ECO:0008006" key="4">
    <source>
        <dbReference type="Google" id="ProtNLM"/>
    </source>
</evidence>
<dbReference type="Proteomes" id="UP000321222">
    <property type="component" value="Chromosome"/>
</dbReference>
<gene>
    <name evidence="2" type="ORF">FUA48_07635</name>
</gene>
<evidence type="ECO:0000313" key="3">
    <source>
        <dbReference type="Proteomes" id="UP000321222"/>
    </source>
</evidence>
<evidence type="ECO:0000256" key="1">
    <source>
        <dbReference type="SAM" id="SignalP"/>
    </source>
</evidence>
<dbReference type="AlphaFoldDB" id="A0A5B9FXI2"/>
<evidence type="ECO:0000313" key="2">
    <source>
        <dbReference type="EMBL" id="QEE49457.1"/>
    </source>
</evidence>
<dbReference type="RefSeq" id="WP_147582970.1">
    <property type="nucleotide sequence ID" value="NZ_CP042831.1"/>
</dbReference>
<keyword evidence="1" id="KW-0732">Signal</keyword>
<name>A0A5B9FXI2_9FLAO</name>
<proteinExistence type="predicted"/>
<dbReference type="OrthoDB" id="8737820at2"/>
<organism evidence="2 3">
    <name type="scientific">Flavobacterium alkalisoli</name>
    <dbReference type="NCBI Taxonomy" id="2602769"/>
    <lineage>
        <taxon>Bacteria</taxon>
        <taxon>Pseudomonadati</taxon>
        <taxon>Bacteroidota</taxon>
        <taxon>Flavobacteriia</taxon>
        <taxon>Flavobacteriales</taxon>
        <taxon>Flavobacteriaceae</taxon>
        <taxon>Flavobacterium</taxon>
    </lineage>
</organism>
<feature type="chain" id="PRO_5023008603" description="Glycosyl hydrolase" evidence="1">
    <location>
        <begin position="20"/>
        <end position="354"/>
    </location>
</feature>
<reference evidence="2 3" key="1">
    <citation type="submission" date="2019-08" db="EMBL/GenBank/DDBJ databases">
        <title>Flavobacterium alkalisoli sp. nov., isolated from rhizosphere soil of Suaeda salsa.</title>
        <authorList>
            <person name="Sun J.-Q."/>
            <person name="Xu L."/>
        </authorList>
    </citation>
    <scope>NUCLEOTIDE SEQUENCE [LARGE SCALE GENOMIC DNA]</scope>
    <source>
        <strain evidence="2 3">XS-5</strain>
    </source>
</reference>
<feature type="signal peptide" evidence="1">
    <location>
        <begin position="1"/>
        <end position="19"/>
    </location>
</feature>
<dbReference type="EMBL" id="CP042831">
    <property type="protein sequence ID" value="QEE49457.1"/>
    <property type="molecule type" value="Genomic_DNA"/>
</dbReference>
<keyword evidence="3" id="KW-1185">Reference proteome</keyword>
<dbReference type="KEGG" id="fak:FUA48_07635"/>
<protein>
    <recommendedName>
        <fullName evidence="4">Glycosyl hydrolase</fullName>
    </recommendedName>
</protein>